<evidence type="ECO:0000256" key="1">
    <source>
        <dbReference type="SAM" id="SignalP"/>
    </source>
</evidence>
<dbReference type="EMBL" id="JACAZI010000015">
    <property type="protein sequence ID" value="KAF7343901.1"/>
    <property type="molecule type" value="Genomic_DNA"/>
</dbReference>
<dbReference type="Pfam" id="PF13450">
    <property type="entry name" value="NAD_binding_8"/>
    <property type="match status" value="1"/>
</dbReference>
<evidence type="ECO:0008006" key="4">
    <source>
        <dbReference type="Google" id="ProtNLM"/>
    </source>
</evidence>
<keyword evidence="1" id="KW-0732">Signal</keyword>
<dbReference type="InterPro" id="IPR036188">
    <property type="entry name" value="FAD/NAD-bd_sf"/>
</dbReference>
<dbReference type="Proteomes" id="UP000620124">
    <property type="component" value="Unassembled WGS sequence"/>
</dbReference>
<organism evidence="2 3">
    <name type="scientific">Mycena venus</name>
    <dbReference type="NCBI Taxonomy" id="2733690"/>
    <lineage>
        <taxon>Eukaryota</taxon>
        <taxon>Fungi</taxon>
        <taxon>Dikarya</taxon>
        <taxon>Basidiomycota</taxon>
        <taxon>Agaricomycotina</taxon>
        <taxon>Agaricomycetes</taxon>
        <taxon>Agaricomycetidae</taxon>
        <taxon>Agaricales</taxon>
        <taxon>Marasmiineae</taxon>
        <taxon>Mycenaceae</taxon>
        <taxon>Mycena</taxon>
    </lineage>
</organism>
<sequence length="426" mass="45836">MVLSFLLLSCATAALAGNHSYISRDVVVIGGGSSGTHAAFRLRQEGLSVALLERGNRLGGHVNTFRVPNTNTSFDFGVIFYHNISVASNYFSALGVDIIAAPSGGTSVSTYADINGDAKATTLVPPSMPWANSTAVTTATEKYVNLYNTQFSFLDDGFNFPDPVPEDILLPWADFMAKYGLDPISFSAYKYFSSLTAGGFLGIGPALITTADFNNQGIYDKALEKLGEGEGAFLNVTINHITRDEGGVSVTMKTPYGGEQTVRAKQLIIAIPPVVADLRAVGLDLSAEEEHLFGQASFRWYFDAVIRNSGLPDDIALSNIDFTKPDGIPIAPQIVLAVGQVGLTTGVPGLQSLYYSSDRNISNTDAQADILATLARYRAANGLDTSVKTEFVGFHNHEPFELTVPVDVIRKGYYKERNKLQGCRNT</sequence>
<accession>A0A8H7CPW2</accession>
<dbReference type="SUPFAM" id="SSF51905">
    <property type="entry name" value="FAD/NAD(P)-binding domain"/>
    <property type="match status" value="1"/>
</dbReference>
<gene>
    <name evidence="2" type="ORF">MVEN_01678800</name>
</gene>
<feature type="signal peptide" evidence="1">
    <location>
        <begin position="1"/>
        <end position="16"/>
    </location>
</feature>
<dbReference type="PANTHER" id="PTHR43734">
    <property type="entry name" value="PHYTOENE DESATURASE"/>
    <property type="match status" value="1"/>
</dbReference>
<dbReference type="AlphaFoldDB" id="A0A8H7CPW2"/>
<keyword evidence="3" id="KW-1185">Reference proteome</keyword>
<evidence type="ECO:0000313" key="3">
    <source>
        <dbReference type="Proteomes" id="UP000620124"/>
    </source>
</evidence>
<dbReference type="Gene3D" id="3.50.50.60">
    <property type="entry name" value="FAD/NAD(P)-binding domain"/>
    <property type="match status" value="1"/>
</dbReference>
<feature type="chain" id="PRO_5034834263" description="Amine oxidase" evidence="1">
    <location>
        <begin position="17"/>
        <end position="426"/>
    </location>
</feature>
<dbReference type="Gene3D" id="3.30.70.1990">
    <property type="match status" value="1"/>
</dbReference>
<dbReference type="OrthoDB" id="2893954at2759"/>
<reference evidence="2" key="1">
    <citation type="submission" date="2020-05" db="EMBL/GenBank/DDBJ databases">
        <title>Mycena genomes resolve the evolution of fungal bioluminescence.</title>
        <authorList>
            <person name="Tsai I.J."/>
        </authorList>
    </citation>
    <scope>NUCLEOTIDE SEQUENCE</scope>
    <source>
        <strain evidence="2">CCC161011</strain>
    </source>
</reference>
<dbReference type="Gene3D" id="1.10.405.20">
    <property type="match status" value="1"/>
</dbReference>
<evidence type="ECO:0000313" key="2">
    <source>
        <dbReference type="EMBL" id="KAF7343901.1"/>
    </source>
</evidence>
<comment type="caution">
    <text evidence="2">The sequence shown here is derived from an EMBL/GenBank/DDBJ whole genome shotgun (WGS) entry which is preliminary data.</text>
</comment>
<protein>
    <recommendedName>
        <fullName evidence="4">Amine oxidase</fullName>
    </recommendedName>
</protein>
<proteinExistence type="predicted"/>
<dbReference type="PRINTS" id="PR00411">
    <property type="entry name" value="PNDRDTASEI"/>
</dbReference>
<dbReference type="PANTHER" id="PTHR43734:SF1">
    <property type="entry name" value="PHYTOENE DESATURASE"/>
    <property type="match status" value="1"/>
</dbReference>
<name>A0A8H7CPW2_9AGAR</name>